<evidence type="ECO:0000256" key="2">
    <source>
        <dbReference type="ARBA" id="ARBA00005525"/>
    </source>
</evidence>
<keyword evidence="6 9" id="KW-0521">NADP</keyword>
<comment type="catalytic activity">
    <reaction evidence="9">
        <text>L-proline + NAD(+) = (S)-1-pyrroline-5-carboxylate + NADH + 2 H(+)</text>
        <dbReference type="Rhea" id="RHEA:14105"/>
        <dbReference type="ChEBI" id="CHEBI:15378"/>
        <dbReference type="ChEBI" id="CHEBI:17388"/>
        <dbReference type="ChEBI" id="CHEBI:57540"/>
        <dbReference type="ChEBI" id="CHEBI:57945"/>
        <dbReference type="ChEBI" id="CHEBI:60039"/>
        <dbReference type="EC" id="1.5.1.2"/>
    </reaction>
</comment>
<evidence type="ECO:0000313" key="15">
    <source>
        <dbReference type="Proteomes" id="UP001298753"/>
    </source>
</evidence>
<dbReference type="Gene3D" id="3.40.50.720">
    <property type="entry name" value="NAD(P)-binding Rossmann-like Domain"/>
    <property type="match status" value="1"/>
</dbReference>
<dbReference type="SUPFAM" id="SSF51735">
    <property type="entry name" value="NAD(P)-binding Rossmann-fold domains"/>
    <property type="match status" value="1"/>
</dbReference>
<dbReference type="RefSeq" id="WP_227600475.1">
    <property type="nucleotide sequence ID" value="NZ_JAJEPX010000012.1"/>
</dbReference>
<proteinExistence type="inferred from homology"/>
<dbReference type="EMBL" id="JAJEPX010000012">
    <property type="protein sequence ID" value="MCC2176578.1"/>
    <property type="molecule type" value="Genomic_DNA"/>
</dbReference>
<dbReference type="PANTHER" id="PTHR11645">
    <property type="entry name" value="PYRROLINE-5-CARBOXYLATE REDUCTASE"/>
    <property type="match status" value="1"/>
</dbReference>
<dbReference type="NCBIfam" id="TIGR00112">
    <property type="entry name" value="proC"/>
    <property type="match status" value="1"/>
</dbReference>
<keyword evidence="4 9" id="KW-0028">Amino-acid biosynthesis</keyword>
<dbReference type="InterPro" id="IPR036291">
    <property type="entry name" value="NAD(P)-bd_dom_sf"/>
</dbReference>
<dbReference type="EC" id="1.5.1.2" evidence="9 10"/>
<evidence type="ECO:0000256" key="5">
    <source>
        <dbReference type="ARBA" id="ARBA00022650"/>
    </source>
</evidence>
<organism evidence="14 15">
    <name type="scientific">Agathobaculum butyriciproducens</name>
    <dbReference type="NCBI Taxonomy" id="1628085"/>
    <lineage>
        <taxon>Bacteria</taxon>
        <taxon>Bacillati</taxon>
        <taxon>Bacillota</taxon>
        <taxon>Clostridia</taxon>
        <taxon>Eubacteriales</taxon>
        <taxon>Butyricicoccaceae</taxon>
        <taxon>Agathobaculum</taxon>
    </lineage>
</organism>
<evidence type="ECO:0000256" key="4">
    <source>
        <dbReference type="ARBA" id="ARBA00022605"/>
    </source>
</evidence>
<dbReference type="Proteomes" id="UP001298753">
    <property type="component" value="Unassembled WGS sequence"/>
</dbReference>
<dbReference type="PANTHER" id="PTHR11645:SF0">
    <property type="entry name" value="PYRROLINE-5-CARBOXYLATE REDUCTASE 3"/>
    <property type="match status" value="1"/>
</dbReference>
<dbReference type="GO" id="GO:0004735">
    <property type="term" value="F:pyrroline-5-carboxylate reductase activity"/>
    <property type="evidence" value="ECO:0007669"/>
    <property type="project" value="UniProtKB-UniRule"/>
</dbReference>
<accession>A0AAW4VZP2</accession>
<dbReference type="InterPro" id="IPR000304">
    <property type="entry name" value="Pyrroline-COOH_reductase"/>
</dbReference>
<evidence type="ECO:0000256" key="9">
    <source>
        <dbReference type="HAMAP-Rule" id="MF_01925"/>
    </source>
</evidence>
<dbReference type="PIRSF" id="PIRSF000193">
    <property type="entry name" value="Pyrrol-5-carb_rd"/>
    <property type="match status" value="1"/>
</dbReference>
<dbReference type="InterPro" id="IPR008927">
    <property type="entry name" value="6-PGluconate_DH-like_C_sf"/>
</dbReference>
<feature type="binding site" evidence="11">
    <location>
        <begin position="9"/>
        <end position="14"/>
    </location>
    <ligand>
        <name>NADP(+)</name>
        <dbReference type="ChEBI" id="CHEBI:58349"/>
    </ligand>
</feature>
<protein>
    <recommendedName>
        <fullName evidence="9 10">Pyrroline-5-carboxylate reductase</fullName>
        <shortName evidence="9">P5C reductase</shortName>
        <shortName evidence="9">P5CR</shortName>
        <ecNumber evidence="9 10">1.5.1.2</ecNumber>
    </recommendedName>
    <alternativeName>
        <fullName evidence="9">PCA reductase</fullName>
    </alternativeName>
</protein>
<evidence type="ECO:0000256" key="3">
    <source>
        <dbReference type="ARBA" id="ARBA00022490"/>
    </source>
</evidence>
<feature type="domain" description="Pyrroline-5-carboxylate reductase dimerisation" evidence="13">
    <location>
        <begin position="163"/>
        <end position="267"/>
    </location>
</feature>
<evidence type="ECO:0000256" key="10">
    <source>
        <dbReference type="NCBIfam" id="TIGR00112"/>
    </source>
</evidence>
<dbReference type="InterPro" id="IPR029036">
    <property type="entry name" value="P5CR_dimer"/>
</dbReference>
<dbReference type="InterPro" id="IPR028939">
    <property type="entry name" value="P5C_Rdtase_cat_N"/>
</dbReference>
<comment type="caution">
    <text evidence="14">The sequence shown here is derived from an EMBL/GenBank/DDBJ whole genome shotgun (WGS) entry which is preliminary data.</text>
</comment>
<name>A0AAW4VZP2_9FIRM</name>
<evidence type="ECO:0000256" key="7">
    <source>
        <dbReference type="ARBA" id="ARBA00023002"/>
    </source>
</evidence>
<dbReference type="Pfam" id="PF14748">
    <property type="entry name" value="P5CR_dimer"/>
    <property type="match status" value="1"/>
</dbReference>
<dbReference type="Gene3D" id="1.10.3730.10">
    <property type="entry name" value="ProC C-terminal domain-like"/>
    <property type="match status" value="1"/>
</dbReference>
<sequence>MKKYKFGVLGAGNMGTAIAEGAVRAGRFAPEQVLMFNRSEEKRAAHAAKGYAVTGDYTEVYAESEIVLLAVKPQNFDEILPNLAKYEGEKPLVVSIAAGVTFAKLEGELGADTAMIRVMPNTPLMLGEGATQLVKNAAATDKQLSELCELFNTMGVTVTFEQENMLNEVIPYAGSAPAYLYAYADAFVQSAKQHGINEDDALTLICQTMIGSAKMLLRRDKTPAELIRAVCSPGGTTIEGMKVLEDRDLYGIVSEACDKCIKRAYELG</sequence>
<dbReference type="Pfam" id="PF03807">
    <property type="entry name" value="F420_oxidored"/>
    <property type="match status" value="1"/>
</dbReference>
<keyword evidence="5 9" id="KW-0641">Proline biosynthesis</keyword>
<keyword evidence="3 9" id="KW-0963">Cytoplasm</keyword>
<gene>
    <name evidence="9 14" type="primary">proC</name>
    <name evidence="14" type="ORF">LKD22_05490</name>
</gene>
<evidence type="ECO:0000313" key="14">
    <source>
        <dbReference type="EMBL" id="MCC2176578.1"/>
    </source>
</evidence>
<dbReference type="GO" id="GO:0055129">
    <property type="term" value="P:L-proline biosynthetic process"/>
    <property type="evidence" value="ECO:0007669"/>
    <property type="project" value="UniProtKB-UniRule"/>
</dbReference>
<dbReference type="GO" id="GO:0005737">
    <property type="term" value="C:cytoplasm"/>
    <property type="evidence" value="ECO:0007669"/>
    <property type="project" value="UniProtKB-SubCell"/>
</dbReference>
<evidence type="ECO:0000256" key="6">
    <source>
        <dbReference type="ARBA" id="ARBA00022857"/>
    </source>
</evidence>
<comment type="catalytic activity">
    <reaction evidence="9">
        <text>L-proline + NADP(+) = (S)-1-pyrroline-5-carboxylate + NADPH + 2 H(+)</text>
        <dbReference type="Rhea" id="RHEA:14109"/>
        <dbReference type="ChEBI" id="CHEBI:15378"/>
        <dbReference type="ChEBI" id="CHEBI:17388"/>
        <dbReference type="ChEBI" id="CHEBI:57783"/>
        <dbReference type="ChEBI" id="CHEBI:58349"/>
        <dbReference type="ChEBI" id="CHEBI:60039"/>
        <dbReference type="EC" id="1.5.1.2"/>
    </reaction>
</comment>
<evidence type="ECO:0000256" key="8">
    <source>
        <dbReference type="ARBA" id="ARBA00058118"/>
    </source>
</evidence>
<comment type="pathway">
    <text evidence="9">Amino-acid biosynthesis; L-proline biosynthesis; L-proline from L-glutamate 5-semialdehyde: step 1/1.</text>
</comment>
<keyword evidence="7 9" id="KW-0560">Oxidoreductase</keyword>
<keyword evidence="15" id="KW-1185">Reference proteome</keyword>
<evidence type="ECO:0000259" key="13">
    <source>
        <dbReference type="Pfam" id="PF14748"/>
    </source>
</evidence>
<feature type="domain" description="Pyrroline-5-carboxylate reductase catalytic N-terminal" evidence="12">
    <location>
        <begin position="5"/>
        <end position="99"/>
    </location>
</feature>
<evidence type="ECO:0000259" key="12">
    <source>
        <dbReference type="Pfam" id="PF03807"/>
    </source>
</evidence>
<comment type="subcellular location">
    <subcellularLocation>
        <location evidence="1 9">Cytoplasm</location>
    </subcellularLocation>
</comment>
<feature type="binding site" evidence="11">
    <location>
        <begin position="70"/>
        <end position="73"/>
    </location>
    <ligand>
        <name>NADP(+)</name>
        <dbReference type="ChEBI" id="CHEBI:58349"/>
    </ligand>
</feature>
<comment type="function">
    <text evidence="8 9">Catalyzes the reduction of 1-pyrroline-5-carboxylate (PCA) to L-proline.</text>
</comment>
<evidence type="ECO:0000256" key="11">
    <source>
        <dbReference type="PIRSR" id="PIRSR000193-1"/>
    </source>
</evidence>
<dbReference type="SUPFAM" id="SSF48179">
    <property type="entry name" value="6-phosphogluconate dehydrogenase C-terminal domain-like"/>
    <property type="match status" value="1"/>
</dbReference>
<dbReference type="GeneID" id="98660601"/>
<dbReference type="FunFam" id="3.40.50.720:FF:000190">
    <property type="entry name" value="Pyrroline-5-carboxylate reductase"/>
    <property type="match status" value="1"/>
</dbReference>
<dbReference type="FunFam" id="1.10.3730.10:FF:000001">
    <property type="entry name" value="Pyrroline-5-carboxylate reductase"/>
    <property type="match status" value="1"/>
</dbReference>
<evidence type="ECO:0000256" key="1">
    <source>
        <dbReference type="ARBA" id="ARBA00004496"/>
    </source>
</evidence>
<reference evidence="14 15" key="1">
    <citation type="submission" date="2021-10" db="EMBL/GenBank/DDBJ databases">
        <title>Anaerobic single-cell dispensing facilitates the cultivation of human gut bacteria.</title>
        <authorList>
            <person name="Afrizal A."/>
        </authorList>
    </citation>
    <scope>NUCLEOTIDE SEQUENCE [LARGE SCALE GENOMIC DNA]</scope>
    <source>
        <strain evidence="14 15">CLA-AA-H270</strain>
    </source>
</reference>
<dbReference type="HAMAP" id="MF_01925">
    <property type="entry name" value="P5C_reductase"/>
    <property type="match status" value="1"/>
</dbReference>
<dbReference type="AlphaFoldDB" id="A0AAW4VZP2"/>
<comment type="similarity">
    <text evidence="2 9">Belongs to the pyrroline-5-carboxylate reductase family.</text>
</comment>